<organism evidence="3">
    <name type="scientific">Sesamum radiatum</name>
    <name type="common">Black benniseed</name>
    <dbReference type="NCBI Taxonomy" id="300843"/>
    <lineage>
        <taxon>Eukaryota</taxon>
        <taxon>Viridiplantae</taxon>
        <taxon>Streptophyta</taxon>
        <taxon>Embryophyta</taxon>
        <taxon>Tracheophyta</taxon>
        <taxon>Spermatophyta</taxon>
        <taxon>Magnoliopsida</taxon>
        <taxon>eudicotyledons</taxon>
        <taxon>Gunneridae</taxon>
        <taxon>Pentapetalae</taxon>
        <taxon>asterids</taxon>
        <taxon>lamiids</taxon>
        <taxon>Lamiales</taxon>
        <taxon>Pedaliaceae</taxon>
        <taxon>Sesamum</taxon>
    </lineage>
</organism>
<name>A0AAW2QEF2_SESRA</name>
<dbReference type="GO" id="GO:0009834">
    <property type="term" value="P:plant-type secondary cell wall biogenesis"/>
    <property type="evidence" value="ECO:0007669"/>
    <property type="project" value="InterPro"/>
</dbReference>
<dbReference type="EMBL" id="JACGWJ010000015">
    <property type="protein sequence ID" value="KAL0365942.1"/>
    <property type="molecule type" value="Genomic_DNA"/>
</dbReference>
<accession>A0AAW2QEF2</accession>
<feature type="transmembrane region" description="Helical" evidence="2">
    <location>
        <begin position="38"/>
        <end position="63"/>
    </location>
</feature>
<reference evidence="3" key="1">
    <citation type="submission" date="2020-06" db="EMBL/GenBank/DDBJ databases">
        <authorList>
            <person name="Li T."/>
            <person name="Hu X."/>
            <person name="Zhang T."/>
            <person name="Song X."/>
            <person name="Zhang H."/>
            <person name="Dai N."/>
            <person name="Sheng W."/>
            <person name="Hou X."/>
            <person name="Wei L."/>
        </authorList>
    </citation>
    <scope>NUCLEOTIDE SEQUENCE</scope>
    <source>
        <strain evidence="3">G02</strain>
        <tissue evidence="3">Leaf</tissue>
    </source>
</reference>
<reference evidence="3" key="2">
    <citation type="journal article" date="2024" name="Plant">
        <title>Genomic evolution and insights into agronomic trait innovations of Sesamum species.</title>
        <authorList>
            <person name="Miao H."/>
            <person name="Wang L."/>
            <person name="Qu L."/>
            <person name="Liu H."/>
            <person name="Sun Y."/>
            <person name="Le M."/>
            <person name="Wang Q."/>
            <person name="Wei S."/>
            <person name="Zheng Y."/>
            <person name="Lin W."/>
            <person name="Duan Y."/>
            <person name="Cao H."/>
            <person name="Xiong S."/>
            <person name="Wang X."/>
            <person name="Wei L."/>
            <person name="Li C."/>
            <person name="Ma Q."/>
            <person name="Ju M."/>
            <person name="Zhao R."/>
            <person name="Li G."/>
            <person name="Mu C."/>
            <person name="Tian Q."/>
            <person name="Mei H."/>
            <person name="Zhang T."/>
            <person name="Gao T."/>
            <person name="Zhang H."/>
        </authorList>
    </citation>
    <scope>NUCLEOTIDE SEQUENCE</scope>
    <source>
        <strain evidence="3">G02</strain>
    </source>
</reference>
<evidence type="ECO:0000256" key="1">
    <source>
        <dbReference type="SAM" id="MobiDB-lite"/>
    </source>
</evidence>
<keyword evidence="2" id="KW-0812">Transmembrane</keyword>
<proteinExistence type="predicted"/>
<dbReference type="PANTHER" id="PTHR35697:SF1">
    <property type="entry name" value="PROTEIN TRACHEARY ELEMENT DIFFERENTIATION-RELATED 7"/>
    <property type="match status" value="1"/>
</dbReference>
<keyword evidence="2" id="KW-1133">Transmembrane helix</keyword>
<dbReference type="AlphaFoldDB" id="A0AAW2QEF2"/>
<protein>
    <submittedName>
        <fullName evidence="3">Protein TRACHEARY ELEMENT DIFFERENTIATION-RELATED 6</fullName>
    </submittedName>
</protein>
<dbReference type="PANTHER" id="PTHR35697">
    <property type="entry name" value="OS08G0108300 PROTEIN"/>
    <property type="match status" value="1"/>
</dbReference>
<feature type="region of interest" description="Disordered" evidence="1">
    <location>
        <begin position="1"/>
        <end position="33"/>
    </location>
</feature>
<sequence length="163" mass="18547">MVLHQHSKQTQTDNQILRNSKMSDPISSPSSTDNGPTVVVVVFISLGCVFFFGVCLFAFWFLIKRWKKKSVEETDIIRADEHLKVKEDIVKGPFGPQAVILSIEEDKHFEEDTTKKQKQVEEKLMQAKNGEITATDDVEGAESSSNPGLRHTYHHHHHAEYKS</sequence>
<feature type="compositionally biased region" description="Low complexity" evidence="1">
    <location>
        <begin position="20"/>
        <end position="31"/>
    </location>
</feature>
<feature type="compositionally biased region" description="Basic residues" evidence="1">
    <location>
        <begin position="151"/>
        <end position="163"/>
    </location>
</feature>
<evidence type="ECO:0000256" key="2">
    <source>
        <dbReference type="SAM" id="Phobius"/>
    </source>
</evidence>
<dbReference type="InterPro" id="IPR044950">
    <property type="entry name" value="TED6/7"/>
</dbReference>
<keyword evidence="2" id="KW-0472">Membrane</keyword>
<comment type="caution">
    <text evidence="3">The sequence shown here is derived from an EMBL/GenBank/DDBJ whole genome shotgun (WGS) entry which is preliminary data.</text>
</comment>
<gene>
    <name evidence="3" type="ORF">Sradi_3484300</name>
</gene>
<evidence type="ECO:0000313" key="3">
    <source>
        <dbReference type="EMBL" id="KAL0365942.1"/>
    </source>
</evidence>
<feature type="compositionally biased region" description="Polar residues" evidence="1">
    <location>
        <begin position="8"/>
        <end position="18"/>
    </location>
</feature>
<feature type="region of interest" description="Disordered" evidence="1">
    <location>
        <begin position="128"/>
        <end position="163"/>
    </location>
</feature>